<accession>A0A2M7WT94</accession>
<dbReference type="EMBL" id="PFXF01000003">
    <property type="protein sequence ID" value="PJA33209.1"/>
    <property type="molecule type" value="Genomic_DNA"/>
</dbReference>
<name>A0A2M7WT94_9BACT</name>
<evidence type="ECO:0000256" key="1">
    <source>
        <dbReference type="ARBA" id="ARBA00010105"/>
    </source>
</evidence>
<dbReference type="AlphaFoldDB" id="A0A2M7WT94"/>
<reference evidence="3" key="1">
    <citation type="submission" date="2017-09" db="EMBL/GenBank/DDBJ databases">
        <title>Depth-based differentiation of microbial function through sediment-hosted aquifers and enrichment of novel symbionts in the deep terrestrial subsurface.</title>
        <authorList>
            <person name="Probst A.J."/>
            <person name="Ladd B."/>
            <person name="Jarett J.K."/>
            <person name="Geller-Mcgrath D.E."/>
            <person name="Sieber C.M.K."/>
            <person name="Emerson J.B."/>
            <person name="Anantharaman K."/>
            <person name="Thomas B.C."/>
            <person name="Malmstrom R."/>
            <person name="Stieglmeier M."/>
            <person name="Klingl A."/>
            <person name="Woyke T."/>
            <person name="Ryan C.M."/>
            <person name="Banfield J.F."/>
        </authorList>
    </citation>
    <scope>NUCLEOTIDE SEQUENCE [LARGE SCALE GENOMIC DNA]</scope>
</reference>
<comment type="similarity">
    <text evidence="1">Belongs to the MYG1 family.</text>
</comment>
<comment type="caution">
    <text evidence="2">The sequence shown here is derived from an EMBL/GenBank/DDBJ whole genome shotgun (WGS) entry which is preliminary data.</text>
</comment>
<dbReference type="Pfam" id="PF03690">
    <property type="entry name" value="MYG1_exonuc"/>
    <property type="match status" value="1"/>
</dbReference>
<sequence length="295" mass="33190">MKIVTHNAKFHTDDVFAVSALTILYPDAEIIRTRDEELIKTADMVVDVGGVDDANSNRFDHHQAGGAGERANSIPYSSLGLVWKKYGEKLSGSRAVMERIDQIFVQPIDAGDNGKDIFMTLVPNVSPYLIHGVVDSYRLTWKENDDWDERFSECLKWATNFLRRLIKIQQDIVEGEDIVYSAYDKSVDKRIIIIDDKYSLGRELVTRVLTGLVEPLYAILFRGDHKSWQLVAINKSAGSFETRQPLPKTWRAKHGNDLDQASGVKGGIFCHRNGFMCAAETKEAILELAKKALDA</sequence>
<dbReference type="PANTHER" id="PTHR11215">
    <property type="entry name" value="METAL DEPENDENT HYDROLASE - RELATED"/>
    <property type="match status" value="1"/>
</dbReference>
<evidence type="ECO:0000313" key="2">
    <source>
        <dbReference type="EMBL" id="PJA33209.1"/>
    </source>
</evidence>
<organism evidence="2 3">
    <name type="scientific">Candidatus Zambryskibacteria bacterium CG_4_9_14_3_um_filter_42_15</name>
    <dbReference type="NCBI Taxonomy" id="1975112"/>
    <lineage>
        <taxon>Bacteria</taxon>
        <taxon>Candidatus Zambryskiibacteriota</taxon>
    </lineage>
</organism>
<gene>
    <name evidence="2" type="ORF">CO185_00155</name>
</gene>
<dbReference type="PANTHER" id="PTHR11215:SF1">
    <property type="entry name" value="MYG1 EXONUCLEASE"/>
    <property type="match status" value="1"/>
</dbReference>
<protein>
    <recommendedName>
        <fullName evidence="4">Metal-dependent hydrolase</fullName>
    </recommendedName>
</protein>
<dbReference type="GO" id="GO:0005737">
    <property type="term" value="C:cytoplasm"/>
    <property type="evidence" value="ECO:0007669"/>
    <property type="project" value="TreeGrafter"/>
</dbReference>
<evidence type="ECO:0008006" key="4">
    <source>
        <dbReference type="Google" id="ProtNLM"/>
    </source>
</evidence>
<dbReference type="Proteomes" id="UP000230758">
    <property type="component" value="Unassembled WGS sequence"/>
</dbReference>
<evidence type="ECO:0000313" key="3">
    <source>
        <dbReference type="Proteomes" id="UP000230758"/>
    </source>
</evidence>
<dbReference type="InterPro" id="IPR003226">
    <property type="entry name" value="MYG1_exonuclease"/>
</dbReference>
<proteinExistence type="inferred from homology"/>